<proteinExistence type="predicted"/>
<evidence type="ECO:0000313" key="1">
    <source>
        <dbReference type="EMBL" id="CZR51280.1"/>
    </source>
</evidence>
<sequence>MIMDIGIIDSAIRQMVKDDRLAERPSWVQLKHAIISSCTPISSETVDEWRGHIVKRFMDCKYKQMQQHELQLLDSQMSGAPCRPPTPPNTDLSTTLRSTNIADRFEPTLDEKTTAENPCIMSIYLDSKIAWAGAAMKYCLEDDSYISSRIVTRHRLRVQDGYTMLTWRPMDSPKTYMTRFTVVDGLSCDFMLGSKSTDMDYNQSASTRDKYASSPLNIYDIPQSQAMPRSPNYIFDNPMPNNDILGELILGVAKAIQREPRQHQQCFSH</sequence>
<organism evidence="1 2">
    <name type="scientific">Phialocephala subalpina</name>
    <dbReference type="NCBI Taxonomy" id="576137"/>
    <lineage>
        <taxon>Eukaryota</taxon>
        <taxon>Fungi</taxon>
        <taxon>Dikarya</taxon>
        <taxon>Ascomycota</taxon>
        <taxon>Pezizomycotina</taxon>
        <taxon>Leotiomycetes</taxon>
        <taxon>Helotiales</taxon>
        <taxon>Mollisiaceae</taxon>
        <taxon>Phialocephala</taxon>
        <taxon>Phialocephala fortinii species complex</taxon>
    </lineage>
</organism>
<accession>A0A1L7WES1</accession>
<dbReference type="Proteomes" id="UP000184330">
    <property type="component" value="Unassembled WGS sequence"/>
</dbReference>
<name>A0A1L7WES1_9HELO</name>
<gene>
    <name evidence="1" type="ORF">PAC_01155</name>
</gene>
<reference evidence="1 2" key="1">
    <citation type="submission" date="2016-03" db="EMBL/GenBank/DDBJ databases">
        <authorList>
            <person name="Ploux O."/>
        </authorList>
    </citation>
    <scope>NUCLEOTIDE SEQUENCE [LARGE SCALE GENOMIC DNA]</scope>
    <source>
        <strain evidence="1 2">UAMH 11012</strain>
    </source>
</reference>
<dbReference type="AlphaFoldDB" id="A0A1L7WES1"/>
<dbReference type="EMBL" id="FJOG01000001">
    <property type="protein sequence ID" value="CZR51280.1"/>
    <property type="molecule type" value="Genomic_DNA"/>
</dbReference>
<dbReference type="OrthoDB" id="10291784at2759"/>
<evidence type="ECO:0000313" key="2">
    <source>
        <dbReference type="Proteomes" id="UP000184330"/>
    </source>
</evidence>
<protein>
    <submittedName>
        <fullName evidence="1">Uncharacterized protein</fullName>
    </submittedName>
</protein>
<keyword evidence="2" id="KW-1185">Reference proteome</keyword>